<dbReference type="InterPro" id="IPR050126">
    <property type="entry name" value="Ap4A_hydrolase"/>
</dbReference>
<protein>
    <submittedName>
        <fullName evidence="2">Serine/threonine protein phosphatase</fullName>
    </submittedName>
</protein>
<dbReference type="GO" id="GO:0008803">
    <property type="term" value="F:bis(5'-nucleosyl)-tetraphosphatase (symmetrical) activity"/>
    <property type="evidence" value="ECO:0007669"/>
    <property type="project" value="TreeGrafter"/>
</dbReference>
<dbReference type="PANTHER" id="PTHR42850:SF4">
    <property type="entry name" value="ZINC-DEPENDENT ENDOPOLYPHOSPHATASE"/>
    <property type="match status" value="1"/>
</dbReference>
<dbReference type="EMBL" id="CP074694">
    <property type="protein sequence ID" value="QVL30575.1"/>
    <property type="molecule type" value="Genomic_DNA"/>
</dbReference>
<sequence>MRTLAIGDIHGCLSALDHLLNFVKPATEDLIITLGDHVDRGPDTKGVLDRLIALHKQRKMVSLLGNHELLMLTALEGKAEARQWLTHGGSEALESYRQAGKHVSLADVPSSHWGFMETNCQHYFETLTHIFVHANLLPRVDMPEQPELILCWESLNPRKYEPHYSGKTMICGHTAQKKGNPLVLPGAICIDTWAYGDGWLTCLDVDSGQYWQANELGETRIGSIPRVRED</sequence>
<evidence type="ECO:0000313" key="3">
    <source>
        <dbReference type="Proteomes" id="UP000676194"/>
    </source>
</evidence>
<dbReference type="PANTHER" id="PTHR42850">
    <property type="entry name" value="METALLOPHOSPHOESTERASE"/>
    <property type="match status" value="1"/>
</dbReference>
<gene>
    <name evidence="2" type="ORF">KIH39_17165</name>
</gene>
<dbReference type="RefSeq" id="WP_213494446.1">
    <property type="nucleotide sequence ID" value="NZ_CP074694.1"/>
</dbReference>
<dbReference type="InterPro" id="IPR004843">
    <property type="entry name" value="Calcineurin-like_PHP"/>
</dbReference>
<dbReference type="SUPFAM" id="SSF56300">
    <property type="entry name" value="Metallo-dependent phosphatases"/>
    <property type="match status" value="1"/>
</dbReference>
<organism evidence="2 3">
    <name type="scientific">Telmatocola sphagniphila</name>
    <dbReference type="NCBI Taxonomy" id="1123043"/>
    <lineage>
        <taxon>Bacteria</taxon>
        <taxon>Pseudomonadati</taxon>
        <taxon>Planctomycetota</taxon>
        <taxon>Planctomycetia</taxon>
        <taxon>Gemmatales</taxon>
        <taxon>Gemmataceae</taxon>
    </lineage>
</organism>
<dbReference type="GO" id="GO:0110154">
    <property type="term" value="P:RNA decapping"/>
    <property type="evidence" value="ECO:0007669"/>
    <property type="project" value="TreeGrafter"/>
</dbReference>
<evidence type="ECO:0000259" key="1">
    <source>
        <dbReference type="Pfam" id="PF00149"/>
    </source>
</evidence>
<feature type="domain" description="Calcineurin-like phosphoesterase" evidence="1">
    <location>
        <begin position="1"/>
        <end position="119"/>
    </location>
</feature>
<evidence type="ECO:0000313" key="2">
    <source>
        <dbReference type="EMBL" id="QVL30575.1"/>
    </source>
</evidence>
<dbReference type="InterPro" id="IPR029052">
    <property type="entry name" value="Metallo-depent_PP-like"/>
</dbReference>
<dbReference type="Gene3D" id="3.60.21.10">
    <property type="match status" value="1"/>
</dbReference>
<reference evidence="2" key="1">
    <citation type="submission" date="2021-05" db="EMBL/GenBank/DDBJ databases">
        <title>Complete genome sequence of the cellulolytic planctomycete Telmatocola sphagniphila SP2T and characterization of the first cellulase from planctomycetes.</title>
        <authorList>
            <person name="Rakitin A.L."/>
            <person name="Beletsky A.V."/>
            <person name="Naumoff D.G."/>
            <person name="Kulichevskaya I.S."/>
            <person name="Mardanov A.V."/>
            <person name="Ravin N.V."/>
            <person name="Dedysh S.N."/>
        </authorList>
    </citation>
    <scope>NUCLEOTIDE SEQUENCE</scope>
    <source>
        <strain evidence="2">SP2T</strain>
    </source>
</reference>
<dbReference type="CDD" id="cd00144">
    <property type="entry name" value="MPP_PPP_family"/>
    <property type="match status" value="1"/>
</dbReference>
<keyword evidence="3" id="KW-1185">Reference proteome</keyword>
<name>A0A8E6B554_9BACT</name>
<proteinExistence type="predicted"/>
<dbReference type="KEGG" id="tsph:KIH39_17165"/>
<dbReference type="Pfam" id="PF00149">
    <property type="entry name" value="Metallophos"/>
    <property type="match status" value="1"/>
</dbReference>
<dbReference type="GO" id="GO:0016791">
    <property type="term" value="F:phosphatase activity"/>
    <property type="evidence" value="ECO:0007669"/>
    <property type="project" value="TreeGrafter"/>
</dbReference>
<dbReference type="AlphaFoldDB" id="A0A8E6B554"/>
<accession>A0A8E6B554</accession>
<dbReference type="GO" id="GO:0005737">
    <property type="term" value="C:cytoplasm"/>
    <property type="evidence" value="ECO:0007669"/>
    <property type="project" value="TreeGrafter"/>
</dbReference>
<dbReference type="Proteomes" id="UP000676194">
    <property type="component" value="Chromosome"/>
</dbReference>